<dbReference type="SUPFAM" id="SSF52374">
    <property type="entry name" value="Nucleotidylyl transferase"/>
    <property type="match status" value="1"/>
</dbReference>
<dbReference type="Pfam" id="PF09334">
    <property type="entry name" value="tRNA-synt_1g"/>
    <property type="match status" value="1"/>
</dbReference>
<dbReference type="InterPro" id="IPR009080">
    <property type="entry name" value="tRNAsynth_Ia_anticodon-bd"/>
</dbReference>
<dbReference type="Gene3D" id="2.20.28.290">
    <property type="match status" value="1"/>
</dbReference>
<feature type="domain" description="Leucyl-tRNA synthetase editing" evidence="14">
    <location>
        <begin position="227"/>
        <end position="412"/>
    </location>
</feature>
<dbReference type="InterPro" id="IPR014729">
    <property type="entry name" value="Rossmann-like_a/b/a_fold"/>
</dbReference>
<feature type="domain" description="Methionyl/Valyl/Leucyl/Isoleucyl-tRNA synthetase anticodon-binding" evidence="12">
    <location>
        <begin position="699"/>
        <end position="824"/>
    </location>
</feature>
<keyword evidence="16" id="KW-1185">Reference proteome</keyword>
<dbReference type="Gene3D" id="3.40.50.620">
    <property type="entry name" value="HUPs"/>
    <property type="match status" value="2"/>
</dbReference>
<dbReference type="Gene3D" id="1.10.730.10">
    <property type="entry name" value="Isoleucyl-tRNA Synthetase, Domain 1"/>
    <property type="match status" value="2"/>
</dbReference>
<feature type="domain" description="Aminoacyl-tRNA synthetase class Ia" evidence="11">
    <location>
        <begin position="426"/>
        <end position="600"/>
    </location>
</feature>
<keyword evidence="2 9" id="KW-0963">Cytoplasm</keyword>
<feature type="short sequence motif" description="'HIGH' region" evidence="9">
    <location>
        <begin position="48"/>
        <end position="58"/>
    </location>
</feature>
<dbReference type="Proteomes" id="UP001156641">
    <property type="component" value="Unassembled WGS sequence"/>
</dbReference>
<dbReference type="CDD" id="cd07958">
    <property type="entry name" value="Anticodon_Ia_Leu_BEm"/>
    <property type="match status" value="1"/>
</dbReference>
<evidence type="ECO:0000256" key="2">
    <source>
        <dbReference type="ARBA" id="ARBA00022490"/>
    </source>
</evidence>
<evidence type="ECO:0000313" key="16">
    <source>
        <dbReference type="Proteomes" id="UP001156641"/>
    </source>
</evidence>
<feature type="domain" description="Methionyl/Leucyl tRNA synthetase" evidence="13">
    <location>
        <begin position="43"/>
        <end position="177"/>
    </location>
</feature>
<dbReference type="Gene3D" id="3.10.20.590">
    <property type="match status" value="1"/>
</dbReference>
<keyword evidence="7 9" id="KW-0030">Aminoacyl-tRNA synthetase</keyword>
<dbReference type="InterPro" id="IPR013155">
    <property type="entry name" value="M/V/L/I-tRNA-synth_anticd-bd"/>
</dbReference>
<dbReference type="EMBL" id="BSOS01000067">
    <property type="protein sequence ID" value="GLR67616.1"/>
    <property type="molecule type" value="Genomic_DNA"/>
</dbReference>
<organism evidence="15 16">
    <name type="scientific">Acidocella aquatica</name>
    <dbReference type="NCBI Taxonomy" id="1922313"/>
    <lineage>
        <taxon>Bacteria</taxon>
        <taxon>Pseudomonadati</taxon>
        <taxon>Pseudomonadota</taxon>
        <taxon>Alphaproteobacteria</taxon>
        <taxon>Acetobacterales</taxon>
        <taxon>Acidocellaceae</taxon>
        <taxon>Acidocella</taxon>
    </lineage>
</organism>
<evidence type="ECO:0000256" key="4">
    <source>
        <dbReference type="ARBA" id="ARBA00022741"/>
    </source>
</evidence>
<dbReference type="SUPFAM" id="SSF47323">
    <property type="entry name" value="Anticodon-binding domain of a subclass of class I aminoacyl-tRNA synthetases"/>
    <property type="match status" value="1"/>
</dbReference>
<feature type="short sequence motif" description="'KMSKS' region" evidence="9">
    <location>
        <begin position="620"/>
        <end position="624"/>
    </location>
</feature>
<dbReference type="InterPro" id="IPR009008">
    <property type="entry name" value="Val/Leu/Ile-tRNA-synth_edit"/>
</dbReference>
<keyword evidence="6 9" id="KW-0648">Protein biosynthesis</keyword>
<dbReference type="PANTHER" id="PTHR43740:SF2">
    <property type="entry name" value="LEUCINE--TRNA LIGASE, MITOCHONDRIAL"/>
    <property type="match status" value="1"/>
</dbReference>
<dbReference type="Pfam" id="PF00133">
    <property type="entry name" value="tRNA-synt_1"/>
    <property type="match status" value="2"/>
</dbReference>
<evidence type="ECO:0000256" key="6">
    <source>
        <dbReference type="ARBA" id="ARBA00022917"/>
    </source>
</evidence>
<evidence type="ECO:0000256" key="5">
    <source>
        <dbReference type="ARBA" id="ARBA00022840"/>
    </source>
</evidence>
<dbReference type="InterPro" id="IPR001412">
    <property type="entry name" value="aa-tRNA-synth_I_CS"/>
</dbReference>
<evidence type="ECO:0000259" key="12">
    <source>
        <dbReference type="Pfam" id="PF08264"/>
    </source>
</evidence>
<gene>
    <name evidence="9 15" type="primary">leuS</name>
    <name evidence="15" type="ORF">GCM10010909_22970</name>
</gene>
<dbReference type="PROSITE" id="PS00178">
    <property type="entry name" value="AA_TRNA_LIGASE_I"/>
    <property type="match status" value="1"/>
</dbReference>
<dbReference type="NCBIfam" id="TIGR00396">
    <property type="entry name" value="leuS_bact"/>
    <property type="match status" value="1"/>
</dbReference>
<dbReference type="InterPro" id="IPR002302">
    <property type="entry name" value="Leu-tRNA-ligase"/>
</dbReference>
<dbReference type="GO" id="GO:0016874">
    <property type="term" value="F:ligase activity"/>
    <property type="evidence" value="ECO:0007669"/>
    <property type="project" value="UniProtKB-KW"/>
</dbReference>
<reference evidence="16" key="1">
    <citation type="journal article" date="2019" name="Int. J. Syst. Evol. Microbiol.">
        <title>The Global Catalogue of Microorganisms (GCM) 10K type strain sequencing project: providing services to taxonomists for standard genome sequencing and annotation.</title>
        <authorList>
            <consortium name="The Broad Institute Genomics Platform"/>
            <consortium name="The Broad Institute Genome Sequencing Center for Infectious Disease"/>
            <person name="Wu L."/>
            <person name="Ma J."/>
        </authorList>
    </citation>
    <scope>NUCLEOTIDE SEQUENCE [LARGE SCALE GENOMIC DNA]</scope>
    <source>
        <strain evidence="16">NBRC 112502</strain>
    </source>
</reference>
<evidence type="ECO:0000259" key="14">
    <source>
        <dbReference type="Pfam" id="PF13603"/>
    </source>
</evidence>
<proteinExistence type="inferred from homology"/>
<dbReference type="EC" id="6.1.1.4" evidence="9"/>
<dbReference type="InterPro" id="IPR002300">
    <property type="entry name" value="aa-tRNA-synth_Ia"/>
</dbReference>
<comment type="catalytic activity">
    <reaction evidence="8 9">
        <text>tRNA(Leu) + L-leucine + ATP = L-leucyl-tRNA(Leu) + AMP + diphosphate</text>
        <dbReference type="Rhea" id="RHEA:11688"/>
        <dbReference type="Rhea" id="RHEA-COMP:9613"/>
        <dbReference type="Rhea" id="RHEA-COMP:9622"/>
        <dbReference type="ChEBI" id="CHEBI:30616"/>
        <dbReference type="ChEBI" id="CHEBI:33019"/>
        <dbReference type="ChEBI" id="CHEBI:57427"/>
        <dbReference type="ChEBI" id="CHEBI:78442"/>
        <dbReference type="ChEBI" id="CHEBI:78494"/>
        <dbReference type="ChEBI" id="CHEBI:456215"/>
        <dbReference type="EC" id="6.1.1.4"/>
    </reaction>
</comment>
<dbReference type="PANTHER" id="PTHR43740">
    <property type="entry name" value="LEUCYL-TRNA SYNTHETASE"/>
    <property type="match status" value="1"/>
</dbReference>
<evidence type="ECO:0000256" key="7">
    <source>
        <dbReference type="ARBA" id="ARBA00023146"/>
    </source>
</evidence>
<name>A0ABQ6A6X7_9PROT</name>
<dbReference type="Gene3D" id="3.90.740.10">
    <property type="entry name" value="Valyl/Leucyl/Isoleucyl-tRNA synthetase, editing domain"/>
    <property type="match status" value="1"/>
</dbReference>
<evidence type="ECO:0000259" key="13">
    <source>
        <dbReference type="Pfam" id="PF09334"/>
    </source>
</evidence>
<keyword evidence="5 9" id="KW-0067">ATP-binding</keyword>
<dbReference type="InterPro" id="IPR015413">
    <property type="entry name" value="Methionyl/Leucyl_tRNA_Synth"/>
</dbReference>
<evidence type="ECO:0000256" key="1">
    <source>
        <dbReference type="ARBA" id="ARBA00005594"/>
    </source>
</evidence>
<dbReference type="InterPro" id="IPR025709">
    <property type="entry name" value="Leu_tRNA-synth_edit"/>
</dbReference>
<dbReference type="RefSeq" id="WP_284258357.1">
    <property type="nucleotide sequence ID" value="NZ_BSOS01000067.1"/>
</dbReference>
<feature type="domain" description="Aminoacyl-tRNA synthetase class Ia" evidence="11">
    <location>
        <begin position="619"/>
        <end position="659"/>
    </location>
</feature>
<dbReference type="SUPFAM" id="SSF50677">
    <property type="entry name" value="ValRS/IleRS/LeuRS editing domain"/>
    <property type="match status" value="1"/>
</dbReference>
<comment type="similarity">
    <text evidence="1 9 10">Belongs to the class-I aminoacyl-tRNA synthetase family.</text>
</comment>
<dbReference type="HAMAP" id="MF_00049_B">
    <property type="entry name" value="Leu_tRNA_synth_B"/>
    <property type="match status" value="1"/>
</dbReference>
<dbReference type="Pfam" id="PF13603">
    <property type="entry name" value="tRNA-synt_1_2"/>
    <property type="match status" value="1"/>
</dbReference>
<evidence type="ECO:0000259" key="11">
    <source>
        <dbReference type="Pfam" id="PF00133"/>
    </source>
</evidence>
<evidence type="ECO:0000256" key="3">
    <source>
        <dbReference type="ARBA" id="ARBA00022598"/>
    </source>
</evidence>
<sequence length="859" mass="94364">MSDTETTRYDFATAEPHWQAAWEAAALFNAADTPTSGKPKYYVLEMFPYPSGKIHMGHVRNYTLGDVVARYKRASGFDVLHPMGWDAFGLPAENAARQRKTDPASWTYANIATMRGELKRMGLSLDWSREFATCDPEYYGQQQKIFLDFWANGLVERRMSAVNWDPVDHTVLANEQVIDGRGWLSGAPVEKKNLSQWFLKITDYAEDLLEGLKDLPRWPERVKLMQENWIGHSQGADVTFALTAPVGGIDSVTVYTTRPDTLFGMSFLAIAPEHPIAKAVAQSSTQAAAFLAECAAQGTSEAAIEQAEKKGFDTGLTVQNPLNGQTYPVWIANFVLMDYGTGAIFGCPCGDERDFEFAAKYSLPIPIVVAPSLEAIPEQLTKALDGEGIIVNSGFLTGLPTAQAKPAAIAELERLGAGKAVQNWRLRDWGISRQRYWGCPIPVIHCAACGPQPVPADQLPVILPKDVTFDRPGNPLDHHPSWKHVPCPKCSAPATRETDTFDTFIDSSWYFARFTAPHAASPTNLEAVNHWLPVDQYVGGIEHAILHLLYARFFTRAMQKTGHVSLKEPFAGLFTQGMVTHESYKDSNGNWLYPEEVVKTPEGAKHVETGEPVTVGRIEKMSKSKRNTVDPGVIIDRFGADTARWFVLSDNPPERDVEWTESGILGANRFVHRLYRLALTIAAEPRAAQPESFTGEAKKLRQLTHRTIAAVSEALDTFTFNLAVARIYELSGALAGASPTDPGLLWARFEAIETIAHLIAPMMPHLAEEIFAAIRPNSGMVAINPWPKADPAYLTVDEVTVAVQVNGKLRGTVLLPAGAKADVALPIAKQAVAGALLGQLIVKEICVPDRIVNFVVKPA</sequence>
<keyword evidence="4 9" id="KW-0547">Nucleotide-binding</keyword>
<evidence type="ECO:0000256" key="8">
    <source>
        <dbReference type="ARBA" id="ARBA00047469"/>
    </source>
</evidence>
<comment type="caution">
    <text evidence="15">The sequence shown here is derived from an EMBL/GenBank/DDBJ whole genome shotgun (WGS) entry which is preliminary data.</text>
</comment>
<keyword evidence="3 9" id="KW-0436">Ligase</keyword>
<comment type="subcellular location">
    <subcellularLocation>
        <location evidence="9">Cytoplasm</location>
    </subcellularLocation>
</comment>
<feature type="binding site" evidence="9">
    <location>
        <position position="623"/>
    </location>
    <ligand>
        <name>ATP</name>
        <dbReference type="ChEBI" id="CHEBI:30616"/>
    </ligand>
</feature>
<dbReference type="Pfam" id="PF08264">
    <property type="entry name" value="Anticodon_1"/>
    <property type="match status" value="1"/>
</dbReference>
<evidence type="ECO:0000313" key="15">
    <source>
        <dbReference type="EMBL" id="GLR67616.1"/>
    </source>
</evidence>
<dbReference type="PRINTS" id="PR00985">
    <property type="entry name" value="TRNASYNTHLEU"/>
</dbReference>
<protein>
    <recommendedName>
        <fullName evidence="9">Leucine--tRNA ligase</fullName>
        <ecNumber evidence="9">6.1.1.4</ecNumber>
    </recommendedName>
    <alternativeName>
        <fullName evidence="9">Leucyl-tRNA synthetase</fullName>
        <shortName evidence="9">LeuRS</shortName>
    </alternativeName>
</protein>
<evidence type="ECO:0000256" key="9">
    <source>
        <dbReference type="HAMAP-Rule" id="MF_00049"/>
    </source>
</evidence>
<dbReference type="CDD" id="cd00812">
    <property type="entry name" value="LeuRS_core"/>
    <property type="match status" value="1"/>
</dbReference>
<evidence type="ECO:0000256" key="10">
    <source>
        <dbReference type="RuleBase" id="RU363035"/>
    </source>
</evidence>
<accession>A0ABQ6A6X7</accession>